<geneLocation type="plasmid" evidence="3">
    <name>III</name>
</geneLocation>
<accession>A0A375I850</accession>
<dbReference type="Proteomes" id="UP000255505">
    <property type="component" value="Unassembled WGS sequence"/>
</dbReference>
<name>A0A375I850_9BURK</name>
<protein>
    <recommendedName>
        <fullName evidence="1">Transposase IS204/IS1001/IS1096/IS1165 DDE domain-containing protein</fullName>
    </recommendedName>
</protein>
<dbReference type="EMBL" id="OOEF01000042">
    <property type="protein sequence ID" value="SPK70278.1"/>
    <property type="molecule type" value="Genomic_DNA"/>
</dbReference>
<dbReference type="Proteomes" id="UP000255505">
    <property type="component" value="Plasmid III"/>
</dbReference>
<gene>
    <name evidence="3" type="ORF">CT19425_P50028</name>
    <name evidence="2" type="ORF">CT19425_U470007</name>
</gene>
<evidence type="ECO:0000259" key="1">
    <source>
        <dbReference type="Pfam" id="PF01610"/>
    </source>
</evidence>
<proteinExistence type="predicted"/>
<keyword evidence="3" id="KW-0614">Plasmid</keyword>
<reference evidence="2 4" key="1">
    <citation type="submission" date="2018-01" db="EMBL/GenBank/DDBJ databases">
        <authorList>
            <person name="Gaut B.S."/>
            <person name="Morton B.R."/>
            <person name="Clegg M.T."/>
            <person name="Duvall M.R."/>
        </authorList>
    </citation>
    <scope>NUCLEOTIDE SEQUENCE [LARGE SCALE GENOMIC DNA]</scope>
    <source>
        <strain evidence="2">Cupriavidus taiwanensis LMG 19425</strain>
        <plasmid evidence="4">Plasmid iii</plasmid>
    </source>
</reference>
<evidence type="ECO:0000313" key="2">
    <source>
        <dbReference type="EMBL" id="SPK70278.1"/>
    </source>
</evidence>
<feature type="domain" description="Transposase IS204/IS1001/IS1096/IS1165 DDE" evidence="1">
    <location>
        <begin position="59"/>
        <end position="101"/>
    </location>
</feature>
<dbReference type="EMBL" id="LT991978">
    <property type="protein sequence ID" value="SPK77577.1"/>
    <property type="molecule type" value="Genomic_DNA"/>
</dbReference>
<evidence type="ECO:0000313" key="4">
    <source>
        <dbReference type="Proteomes" id="UP000255505"/>
    </source>
</evidence>
<evidence type="ECO:0000313" key="3">
    <source>
        <dbReference type="EMBL" id="SPK77577.1"/>
    </source>
</evidence>
<dbReference type="Pfam" id="PF01610">
    <property type="entry name" value="DDE_Tnp_ISL3"/>
    <property type="match status" value="1"/>
</dbReference>
<organism evidence="2 4">
    <name type="scientific">Cupriavidus taiwanensis</name>
    <dbReference type="NCBI Taxonomy" id="164546"/>
    <lineage>
        <taxon>Bacteria</taxon>
        <taxon>Pseudomonadati</taxon>
        <taxon>Pseudomonadota</taxon>
        <taxon>Betaproteobacteria</taxon>
        <taxon>Burkholderiales</taxon>
        <taxon>Burkholderiaceae</taxon>
        <taxon>Cupriavidus</taxon>
    </lineage>
</organism>
<sequence length="115" mass="12968">MWAAISMFIGVRQLGAPKSVVCIPRQCVPYSARRLVGRFFFSFRRIRRAELPHAGIRSLAMDEFALHKGHRFATVVVDPIGQQVLWICQGRSRETARLLRATATRRGQADRSGCA</sequence>
<dbReference type="InterPro" id="IPR002560">
    <property type="entry name" value="Transposase_DDE"/>
</dbReference>
<dbReference type="AlphaFoldDB" id="A0A375I850"/>